<protein>
    <submittedName>
        <fullName evidence="2">Uncharacterized protein</fullName>
    </submittedName>
</protein>
<feature type="region of interest" description="Disordered" evidence="1">
    <location>
        <begin position="33"/>
        <end position="76"/>
    </location>
</feature>
<reference evidence="2" key="1">
    <citation type="submission" date="2020-06" db="EMBL/GenBank/DDBJ databases">
        <authorList>
            <person name="Li T."/>
            <person name="Hu X."/>
            <person name="Zhang T."/>
            <person name="Song X."/>
            <person name="Zhang H."/>
            <person name="Dai N."/>
            <person name="Sheng W."/>
            <person name="Hou X."/>
            <person name="Wei L."/>
        </authorList>
    </citation>
    <scope>NUCLEOTIDE SEQUENCE</scope>
    <source>
        <strain evidence="2">KEN1</strain>
        <tissue evidence="2">Leaf</tissue>
    </source>
</reference>
<evidence type="ECO:0000313" key="2">
    <source>
        <dbReference type="EMBL" id="KAL0428101.1"/>
    </source>
</evidence>
<proteinExistence type="predicted"/>
<feature type="compositionally biased region" description="Low complexity" evidence="1">
    <location>
        <begin position="42"/>
        <end position="58"/>
    </location>
</feature>
<reference evidence="2" key="2">
    <citation type="journal article" date="2024" name="Plant">
        <title>Genomic evolution and insights into agronomic trait innovations of Sesamum species.</title>
        <authorList>
            <person name="Miao H."/>
            <person name="Wang L."/>
            <person name="Qu L."/>
            <person name="Liu H."/>
            <person name="Sun Y."/>
            <person name="Le M."/>
            <person name="Wang Q."/>
            <person name="Wei S."/>
            <person name="Zheng Y."/>
            <person name="Lin W."/>
            <person name="Duan Y."/>
            <person name="Cao H."/>
            <person name="Xiong S."/>
            <person name="Wang X."/>
            <person name="Wei L."/>
            <person name="Li C."/>
            <person name="Ma Q."/>
            <person name="Ju M."/>
            <person name="Zhao R."/>
            <person name="Li G."/>
            <person name="Mu C."/>
            <person name="Tian Q."/>
            <person name="Mei H."/>
            <person name="Zhang T."/>
            <person name="Gao T."/>
            <person name="Zhang H."/>
        </authorList>
    </citation>
    <scope>NUCLEOTIDE SEQUENCE</scope>
    <source>
        <strain evidence="2">KEN1</strain>
    </source>
</reference>
<accession>A0AAW2VIC4</accession>
<dbReference type="AlphaFoldDB" id="A0AAW2VIC4"/>
<dbReference type="EMBL" id="JACGWN010000010">
    <property type="protein sequence ID" value="KAL0428101.1"/>
    <property type="molecule type" value="Genomic_DNA"/>
</dbReference>
<comment type="caution">
    <text evidence="2">The sequence shown here is derived from an EMBL/GenBank/DDBJ whole genome shotgun (WGS) entry which is preliminary data.</text>
</comment>
<gene>
    <name evidence="2" type="ORF">Slati_2984900</name>
</gene>
<sequence length="76" mass="8056">MLSLVEKLEDLKAVVDNDTRGFDLQGERLEGGRWKRKKGKGKAVTATASAEGAPAAPKGKGKGKVEGSQQLKIFSS</sequence>
<name>A0AAW2VIC4_9LAMI</name>
<organism evidence="2">
    <name type="scientific">Sesamum latifolium</name>
    <dbReference type="NCBI Taxonomy" id="2727402"/>
    <lineage>
        <taxon>Eukaryota</taxon>
        <taxon>Viridiplantae</taxon>
        <taxon>Streptophyta</taxon>
        <taxon>Embryophyta</taxon>
        <taxon>Tracheophyta</taxon>
        <taxon>Spermatophyta</taxon>
        <taxon>Magnoliopsida</taxon>
        <taxon>eudicotyledons</taxon>
        <taxon>Gunneridae</taxon>
        <taxon>Pentapetalae</taxon>
        <taxon>asterids</taxon>
        <taxon>lamiids</taxon>
        <taxon>Lamiales</taxon>
        <taxon>Pedaliaceae</taxon>
        <taxon>Sesamum</taxon>
    </lineage>
</organism>
<evidence type="ECO:0000256" key="1">
    <source>
        <dbReference type="SAM" id="MobiDB-lite"/>
    </source>
</evidence>